<evidence type="ECO:0000313" key="8">
    <source>
        <dbReference type="EMBL" id="CAH1635689.1"/>
    </source>
</evidence>
<feature type="compositionally biased region" description="Basic and acidic residues" evidence="7">
    <location>
        <begin position="375"/>
        <end position="384"/>
    </location>
</feature>
<protein>
    <recommendedName>
        <fullName evidence="6">Microtubule-associated protein</fullName>
    </recommendedName>
</protein>
<evidence type="ECO:0000256" key="5">
    <source>
        <dbReference type="ARBA" id="ARBA00023212"/>
    </source>
</evidence>
<dbReference type="EMBL" id="LR824542">
    <property type="protein sequence ID" value="CAH1635689.1"/>
    <property type="molecule type" value="Genomic_DNA"/>
</dbReference>
<feature type="compositionally biased region" description="Low complexity" evidence="7">
    <location>
        <begin position="516"/>
        <end position="536"/>
    </location>
</feature>
<feature type="region of interest" description="Disordered" evidence="7">
    <location>
        <begin position="271"/>
        <end position="563"/>
    </location>
</feature>
<dbReference type="GO" id="GO:0005874">
    <property type="term" value="C:microtubule"/>
    <property type="evidence" value="ECO:0007669"/>
    <property type="project" value="UniProtKB-KW"/>
</dbReference>
<feature type="region of interest" description="Disordered" evidence="7">
    <location>
        <begin position="743"/>
        <end position="831"/>
    </location>
</feature>
<feature type="compositionally biased region" description="Pro residues" evidence="7">
    <location>
        <begin position="438"/>
        <end position="447"/>
    </location>
</feature>
<keyword evidence="2 6" id="KW-0963">Cytoplasm</keyword>
<organism evidence="8 9">
    <name type="scientific">Spodoptera littoralis</name>
    <name type="common">Egyptian cotton leafworm</name>
    <dbReference type="NCBI Taxonomy" id="7109"/>
    <lineage>
        <taxon>Eukaryota</taxon>
        <taxon>Metazoa</taxon>
        <taxon>Ecdysozoa</taxon>
        <taxon>Arthropoda</taxon>
        <taxon>Hexapoda</taxon>
        <taxon>Insecta</taxon>
        <taxon>Pterygota</taxon>
        <taxon>Neoptera</taxon>
        <taxon>Endopterygota</taxon>
        <taxon>Lepidoptera</taxon>
        <taxon>Glossata</taxon>
        <taxon>Ditrysia</taxon>
        <taxon>Noctuoidea</taxon>
        <taxon>Noctuidae</taxon>
        <taxon>Amphipyrinae</taxon>
        <taxon>Spodoptera</taxon>
    </lineage>
</organism>
<keyword evidence="5 6" id="KW-0206">Cytoskeleton</keyword>
<gene>
    <name evidence="8" type="ORF">SPLIT_LOCUS1051</name>
</gene>
<name>A0A9P0MZC4_SPOLI</name>
<dbReference type="Proteomes" id="UP001153321">
    <property type="component" value="Chromosome 11"/>
</dbReference>
<evidence type="ECO:0000313" key="9">
    <source>
        <dbReference type="Proteomes" id="UP001153321"/>
    </source>
</evidence>
<dbReference type="PANTHER" id="PTHR11501:SF18">
    <property type="entry name" value="MICROTUBULE-ASSOCIATED PROTEIN"/>
    <property type="match status" value="1"/>
</dbReference>
<evidence type="ECO:0000256" key="2">
    <source>
        <dbReference type="ARBA" id="ARBA00022490"/>
    </source>
</evidence>
<accession>A0A9P0MZC4</accession>
<sequence length="831" mass="88904">MDANRAPTEARPLSSGLAGQEAPVSTQPPPSVRPLNRQDSRSAFPPQSPRPAAPPSQPRPQFQPGGPVSSPPQFAPRTGAPVARGPAPAPTGPLGAQQVRPAPPTVRPFGPQSIAPQQGPRPIQSPTGQPLQRAPPPNNLQFGPRQPPLVGATTPDGGRPQIAGQQPNGAIRNGAPPVPGVQRQPSQGSLKGLDISNTYQTKSANLDNQNISSENPNVPKAENGIEGPGVAKGRSYSIAAAPGAPSPLKAEDDRRKSVSAIGGRIDEFISRSPGLGLIQEGKIDSKENVRESKESIRSEASNDAGKEVPERAESRLSGSKMTESFIGALPTSTPKKKVDDDDDVILQNNSTTSRTATETTKPKEEFSDRSPSLTRSDDSPEPKQKPSMSPTVPIKSQNATPEPARPKTPKVEPKSETKTDTKPVTPTNKTPSKSPLPDAKPPQQPPKKPNDLTSPIGSADVKKTPRKTASAPKSRPKDGDNDSGVDESTQGNDVNGSPGSPNKKIPSKLPMKEKSSNSLKTSLSRSSSKSATAKTPENPPPNEKKKVPMNKVQVGNAPSPNIKAVKSKIGSLDNATYKPGGGKVKIENRKLEFGNVTPKIAAKNDAYTPSGGVKKIVSTKLEWNAKSKIGSLQNTAYKPGGGDKKIETVKLDFKEKAKPKVASTVNITHKPGGGAVKIENQKLEFKAQSKVGSMDNVKHKPGGGDIKIFDDKEYIKQMSGQSPVPDSLGHSRQEDQYYMSVHEWTEEDRPKSRCLSARAPRTPRTPRALSPRRRIHPTSIDAENMEEDLVQRNNERNRRTSVARPMSAREPPRSALSRRTSLTQRPAFSIY</sequence>
<dbReference type="Pfam" id="PF00418">
    <property type="entry name" value="Tubulin-binding"/>
    <property type="match status" value="4"/>
</dbReference>
<evidence type="ECO:0000256" key="4">
    <source>
        <dbReference type="ARBA" id="ARBA00022737"/>
    </source>
</evidence>
<dbReference type="PANTHER" id="PTHR11501">
    <property type="entry name" value="MICROTUBULE-ASSOCIATED PROTEIN"/>
    <property type="match status" value="1"/>
</dbReference>
<keyword evidence="9" id="KW-1185">Reference proteome</keyword>
<dbReference type="GO" id="GO:0031175">
    <property type="term" value="P:neuron projection development"/>
    <property type="evidence" value="ECO:0007669"/>
    <property type="project" value="TreeGrafter"/>
</dbReference>
<feature type="compositionally biased region" description="Basic and acidic residues" evidence="7">
    <location>
        <begin position="304"/>
        <end position="314"/>
    </location>
</feature>
<feature type="compositionally biased region" description="Polar residues" evidence="7">
    <location>
        <begin position="386"/>
        <end position="400"/>
    </location>
</feature>
<feature type="compositionally biased region" description="Low complexity" evidence="7">
    <location>
        <begin position="75"/>
        <end position="96"/>
    </location>
</feature>
<dbReference type="GO" id="GO:0000226">
    <property type="term" value="P:microtubule cytoskeleton organization"/>
    <property type="evidence" value="ECO:0007669"/>
    <property type="project" value="TreeGrafter"/>
</dbReference>
<evidence type="ECO:0000256" key="6">
    <source>
        <dbReference type="RuleBase" id="RU000686"/>
    </source>
</evidence>
<evidence type="ECO:0000256" key="1">
    <source>
        <dbReference type="ARBA" id="ARBA00004245"/>
    </source>
</evidence>
<feature type="compositionally biased region" description="Basic and acidic residues" evidence="7">
    <location>
        <begin position="409"/>
        <end position="421"/>
    </location>
</feature>
<feature type="compositionally biased region" description="Pro residues" evidence="7">
    <location>
        <begin position="46"/>
        <end position="58"/>
    </location>
</feature>
<dbReference type="InterPro" id="IPR027324">
    <property type="entry name" value="MAP2/MAP4/Tau"/>
</dbReference>
<feature type="compositionally biased region" description="Polar residues" evidence="7">
    <location>
        <begin position="817"/>
        <end position="831"/>
    </location>
</feature>
<feature type="compositionally biased region" description="Polar residues" evidence="7">
    <location>
        <begin position="183"/>
        <end position="216"/>
    </location>
</feature>
<feature type="compositionally biased region" description="Basic and acidic residues" evidence="7">
    <location>
        <begin position="281"/>
        <end position="297"/>
    </location>
</feature>
<feature type="compositionally biased region" description="Polar residues" evidence="7">
    <location>
        <begin position="422"/>
        <end position="433"/>
    </location>
</feature>
<dbReference type="InterPro" id="IPR001084">
    <property type="entry name" value="MAP_tubulin-bd_rpt"/>
</dbReference>
<evidence type="ECO:0000256" key="7">
    <source>
        <dbReference type="SAM" id="MobiDB-lite"/>
    </source>
</evidence>
<dbReference type="GO" id="GO:0008017">
    <property type="term" value="F:microtubule binding"/>
    <property type="evidence" value="ECO:0007669"/>
    <property type="project" value="InterPro"/>
</dbReference>
<keyword evidence="3" id="KW-0597">Phosphoprotein</keyword>
<proteinExistence type="predicted"/>
<keyword evidence="6" id="KW-0493">Microtubule</keyword>
<comment type="subcellular location">
    <subcellularLocation>
        <location evidence="1 6">Cytoplasm</location>
        <location evidence="1 6">Cytoskeleton</location>
    </subcellularLocation>
</comment>
<keyword evidence="4" id="KW-0677">Repeat</keyword>
<reference evidence="8" key="1">
    <citation type="submission" date="2022-02" db="EMBL/GenBank/DDBJ databases">
        <authorList>
            <person name="King R."/>
        </authorList>
    </citation>
    <scope>NUCLEOTIDE SEQUENCE</scope>
</reference>
<dbReference type="PROSITE" id="PS00229">
    <property type="entry name" value="TAU_MAP_1"/>
    <property type="match status" value="1"/>
</dbReference>
<dbReference type="AlphaFoldDB" id="A0A9P0MZC4"/>
<feature type="region of interest" description="Disordered" evidence="7">
    <location>
        <begin position="1"/>
        <end position="257"/>
    </location>
</feature>
<feature type="compositionally biased region" description="Polar residues" evidence="7">
    <location>
        <begin position="486"/>
        <end position="500"/>
    </location>
</feature>
<feature type="compositionally biased region" description="Low complexity" evidence="7">
    <location>
        <begin position="755"/>
        <end position="769"/>
    </location>
</feature>
<dbReference type="PROSITE" id="PS51491">
    <property type="entry name" value="TAU_MAP_2"/>
    <property type="match status" value="4"/>
</dbReference>
<evidence type="ECO:0000256" key="3">
    <source>
        <dbReference type="ARBA" id="ARBA00022553"/>
    </source>
</evidence>
<dbReference type="GO" id="GO:0043005">
    <property type="term" value="C:neuron projection"/>
    <property type="evidence" value="ECO:0007669"/>
    <property type="project" value="TreeGrafter"/>
</dbReference>
<feature type="compositionally biased region" description="Basic and acidic residues" evidence="7">
    <location>
        <begin position="789"/>
        <end position="798"/>
    </location>
</feature>